<dbReference type="EMBL" id="SDCM01000019">
    <property type="protein sequence ID" value="TCX72695.1"/>
    <property type="molecule type" value="Genomic_DNA"/>
</dbReference>
<dbReference type="AlphaFoldDB" id="A0A483LDG0"/>
<reference evidence="1" key="1">
    <citation type="submission" date="2019-01" db="EMBL/GenBank/DDBJ databases">
        <authorList>
            <person name="Lista F."/>
            <person name="Anselmo A."/>
        </authorList>
    </citation>
    <scope>NUCLEOTIDE SEQUENCE</scope>
    <source>
        <strain evidence="1">10S</strain>
    </source>
</reference>
<evidence type="ECO:0000313" key="1">
    <source>
        <dbReference type="EMBL" id="TCX72695.1"/>
    </source>
</evidence>
<sequence length="241" mass="25599">MKWIYADIAFREDISQLGCSVVAAHPWIYGIGQQTENGSYLSPGNAVNYLSGILSGVNQASEVVIFLVCGNNHDDFMQNLGAFTAILPFPALIQVKRLAQSAADLEHEKMLIPAAAMAFPASMPLSTLTTRAALNAQRVAQAQTQAASGFSLKSAKAVLADFIQERGNILSEVANSLESLKGKSARAWAFTAQGDITTTLRTMVKDIPAASAVHCAAVMMVGENLAGLREMIHELDSDSGA</sequence>
<proteinExistence type="predicted"/>
<comment type="caution">
    <text evidence="1">The sequence shown here is derived from an EMBL/GenBank/DDBJ whole genome shotgun (WGS) entry which is preliminary data.</text>
</comment>
<organism evidence="1">
    <name type="scientific">Klebsiella pneumoniae</name>
    <dbReference type="NCBI Taxonomy" id="573"/>
    <lineage>
        <taxon>Bacteria</taxon>
        <taxon>Pseudomonadati</taxon>
        <taxon>Pseudomonadota</taxon>
        <taxon>Gammaproteobacteria</taxon>
        <taxon>Enterobacterales</taxon>
        <taxon>Enterobacteriaceae</taxon>
        <taxon>Klebsiella/Raoultella group</taxon>
        <taxon>Klebsiella</taxon>
        <taxon>Klebsiella pneumoniae complex</taxon>
    </lineage>
</organism>
<protein>
    <submittedName>
        <fullName evidence="1">Uncharacterized protein</fullName>
    </submittedName>
</protein>
<gene>
    <name evidence="1" type="ORF">ETE64_13740</name>
</gene>
<accession>A0A483LDG0</accession>
<dbReference type="RefSeq" id="WP_049183263.1">
    <property type="nucleotide sequence ID" value="NZ_CP091826.1"/>
</dbReference>
<name>A0A483LDG0_KLEPN</name>